<comment type="caution">
    <text evidence="1">The sequence shown here is derived from an EMBL/GenBank/DDBJ whole genome shotgun (WGS) entry which is preliminary data.</text>
</comment>
<keyword evidence="2" id="KW-1185">Reference proteome</keyword>
<reference evidence="1 2" key="1">
    <citation type="submission" date="2018-11" db="EMBL/GenBank/DDBJ databases">
        <title>Trebonia kvetii gen.nov., sp.nov., a novel acidophilic actinobacterium, and proposal of the new actinobacterial family Treboniaceae fam. nov.</title>
        <authorList>
            <person name="Rapoport D."/>
            <person name="Sagova-Mareckova M."/>
            <person name="Sedlacek I."/>
            <person name="Provaznik J."/>
            <person name="Kralova S."/>
            <person name="Pavlinic D."/>
            <person name="Benes V."/>
            <person name="Kopecky J."/>
        </authorList>
    </citation>
    <scope>NUCLEOTIDE SEQUENCE [LARGE SCALE GENOMIC DNA]</scope>
    <source>
        <strain evidence="1 2">15Tr583</strain>
    </source>
</reference>
<organism evidence="1 2">
    <name type="scientific">Trebonia kvetii</name>
    <dbReference type="NCBI Taxonomy" id="2480626"/>
    <lineage>
        <taxon>Bacteria</taxon>
        <taxon>Bacillati</taxon>
        <taxon>Actinomycetota</taxon>
        <taxon>Actinomycetes</taxon>
        <taxon>Streptosporangiales</taxon>
        <taxon>Treboniaceae</taxon>
        <taxon>Trebonia</taxon>
    </lineage>
</organism>
<protein>
    <submittedName>
        <fullName evidence="1">Uncharacterized protein</fullName>
    </submittedName>
</protein>
<dbReference type="EMBL" id="RPFW01000003">
    <property type="protein sequence ID" value="TVZ04049.1"/>
    <property type="molecule type" value="Genomic_DNA"/>
</dbReference>
<dbReference type="AlphaFoldDB" id="A0A6P2BY25"/>
<dbReference type="RefSeq" id="WP_145853919.1">
    <property type="nucleotide sequence ID" value="NZ_RPFW01000003.1"/>
</dbReference>
<gene>
    <name evidence="1" type="ORF">EAS64_16660</name>
</gene>
<accession>A0A6P2BY25</accession>
<proteinExistence type="predicted"/>
<name>A0A6P2BY25_9ACTN</name>
<evidence type="ECO:0000313" key="1">
    <source>
        <dbReference type="EMBL" id="TVZ04049.1"/>
    </source>
</evidence>
<evidence type="ECO:0000313" key="2">
    <source>
        <dbReference type="Proteomes" id="UP000460272"/>
    </source>
</evidence>
<sequence>MAVDRDPAEIVANLRGSIEASQRGSRKLRAHRFRDLFGFQPWSPVRRKMVSKLLADEGIVVQPPLDEAGREKLNPGSELEVEMHFAARLFQALGHAEEQEAAGSGAR</sequence>
<dbReference type="Proteomes" id="UP000460272">
    <property type="component" value="Unassembled WGS sequence"/>
</dbReference>